<dbReference type="InterPro" id="IPR011053">
    <property type="entry name" value="Single_hybrid_motif"/>
</dbReference>
<organism evidence="3 4">
    <name type="scientific">Aphanomyces euteiches</name>
    <dbReference type="NCBI Taxonomy" id="100861"/>
    <lineage>
        <taxon>Eukaryota</taxon>
        <taxon>Sar</taxon>
        <taxon>Stramenopiles</taxon>
        <taxon>Oomycota</taxon>
        <taxon>Saprolegniomycetes</taxon>
        <taxon>Saprolegniales</taxon>
        <taxon>Verrucalvaceae</taxon>
        <taxon>Aphanomyces</taxon>
    </lineage>
</organism>
<dbReference type="AlphaFoldDB" id="A0A6G0XVD6"/>
<evidence type="ECO:0000259" key="2">
    <source>
        <dbReference type="PROSITE" id="PS50968"/>
    </source>
</evidence>
<evidence type="ECO:0000313" key="3">
    <source>
        <dbReference type="EMBL" id="KAF0744620.1"/>
    </source>
</evidence>
<dbReference type="Gene3D" id="2.40.50.100">
    <property type="match status" value="1"/>
</dbReference>
<reference evidence="3 4" key="1">
    <citation type="submission" date="2019-07" db="EMBL/GenBank/DDBJ databases">
        <title>Genomics analysis of Aphanomyces spp. identifies a new class of oomycete effector associated with host adaptation.</title>
        <authorList>
            <person name="Gaulin E."/>
        </authorList>
    </citation>
    <scope>NUCLEOTIDE SEQUENCE [LARGE SCALE GENOMIC DNA]</scope>
    <source>
        <strain evidence="3 4">ATCC 201684</strain>
    </source>
</reference>
<dbReference type="SUPFAM" id="SSF51230">
    <property type="entry name" value="Single hybrid motif"/>
    <property type="match status" value="1"/>
</dbReference>
<comment type="caution">
    <text evidence="3">The sequence shown here is derived from an EMBL/GenBank/DDBJ whole genome shotgun (WGS) entry which is preliminary data.</text>
</comment>
<dbReference type="GO" id="GO:0045254">
    <property type="term" value="C:pyruvate dehydrogenase complex"/>
    <property type="evidence" value="ECO:0007669"/>
    <property type="project" value="InterPro"/>
</dbReference>
<dbReference type="Pfam" id="PF00364">
    <property type="entry name" value="Biotin_lipoyl"/>
    <property type="match status" value="1"/>
</dbReference>
<dbReference type="GO" id="GO:0006086">
    <property type="term" value="P:pyruvate decarboxylation to acetyl-CoA"/>
    <property type="evidence" value="ECO:0007669"/>
    <property type="project" value="InterPro"/>
</dbReference>
<evidence type="ECO:0000313" key="4">
    <source>
        <dbReference type="Proteomes" id="UP000481153"/>
    </source>
</evidence>
<dbReference type="FunFam" id="2.40.50.100:FF:000010">
    <property type="entry name" value="Acetyltransferase component of pyruvate dehydrogenase complex"/>
    <property type="match status" value="1"/>
</dbReference>
<dbReference type="PROSITE" id="PS50968">
    <property type="entry name" value="BIOTINYL_LIPOYL"/>
    <property type="match status" value="1"/>
</dbReference>
<dbReference type="VEuPathDB" id="FungiDB:AeMF1_001596"/>
<dbReference type="InterPro" id="IPR045257">
    <property type="entry name" value="E2/Pdx1"/>
</dbReference>
<keyword evidence="1" id="KW-0450">Lipoyl</keyword>
<accession>A0A6G0XVD6</accession>
<dbReference type="InterPro" id="IPR000089">
    <property type="entry name" value="Biotin_lipoyl"/>
</dbReference>
<dbReference type="GO" id="GO:0004742">
    <property type="term" value="F:dihydrolipoyllysine-residue acetyltransferase activity"/>
    <property type="evidence" value="ECO:0007669"/>
    <property type="project" value="TreeGrafter"/>
</dbReference>
<protein>
    <recommendedName>
        <fullName evidence="2">Lipoyl-binding domain-containing protein</fullName>
    </recommendedName>
</protein>
<feature type="domain" description="Lipoyl-binding" evidence="2">
    <location>
        <begin position="32"/>
        <end position="108"/>
    </location>
</feature>
<gene>
    <name evidence="3" type="ORF">Ae201684_001086</name>
</gene>
<dbReference type="EMBL" id="VJMJ01000009">
    <property type="protein sequence ID" value="KAF0744620.1"/>
    <property type="molecule type" value="Genomic_DNA"/>
</dbReference>
<dbReference type="Proteomes" id="UP000481153">
    <property type="component" value="Unassembled WGS sequence"/>
</dbReference>
<dbReference type="PANTHER" id="PTHR23151">
    <property type="entry name" value="DIHYDROLIPOAMIDE ACETYL/SUCCINYL-TRANSFERASE-RELATED"/>
    <property type="match status" value="1"/>
</dbReference>
<dbReference type="PANTHER" id="PTHR23151:SF90">
    <property type="entry name" value="DIHYDROLIPOYLLYSINE-RESIDUE ACETYLTRANSFERASE COMPONENT OF PYRUVATE DEHYDROGENASE COMPLEX, MITOCHONDRIAL-RELATED"/>
    <property type="match status" value="1"/>
</dbReference>
<name>A0A6G0XVD6_9STRA</name>
<proteinExistence type="predicted"/>
<sequence length="245" mass="25593">MLAFARSVRAAAKVTGVRPAQWTRHFASYPPHEVVGLPALSPTMEQGNLSKWLLKEGDAITAGDIICQIETDKAVVDYEAQDDMFLARILVPEGTEGIVVGQPIMVTVDSESDVAAFADFKVDASAVPPPAPKSPEEIPPKKEEVKVDPATQAPVVPSDFLVQPQVPQKVVPGPAIPAPVAAPVTPAPAKPAAPVATAAATTATLASKWGLGVNKSAISFSLAQRQNAYLALYGSTGTFPVEPSK</sequence>
<dbReference type="CDD" id="cd06849">
    <property type="entry name" value="lipoyl_domain"/>
    <property type="match status" value="1"/>
</dbReference>
<keyword evidence="4" id="KW-1185">Reference proteome</keyword>
<evidence type="ECO:0000256" key="1">
    <source>
        <dbReference type="ARBA" id="ARBA00022823"/>
    </source>
</evidence>